<feature type="domain" description="Thioredoxin" evidence="2">
    <location>
        <begin position="71"/>
        <end position="227"/>
    </location>
</feature>
<evidence type="ECO:0000313" key="4">
    <source>
        <dbReference type="Proteomes" id="UP001189756"/>
    </source>
</evidence>
<dbReference type="RefSeq" id="WP_012435801.1">
    <property type="nucleotide sequence ID" value="NZ_CATZAZ010000011.1"/>
</dbReference>
<sequence length="230" mass="25365">MRQVRGKAIQGRGRGLARLPRAFLVAVIGMLVLSAIVWWSYPNKRQAILDGAQPTPASASSGRYPFQTGDPGPGTLAPPIQLRGVGGRDFDLRRLRGTTVLLYFQEGVTCQSCWDQDRDIARHFSEFRALGIDTIVTITTDPIDLLKKKASDTDIVTPVLSDPDLAVSRAYHANDYGMMGTRRDGHTFIVVGPDGRIQWRADYGGAPAYTMYVPVDVLVADLRRGLHRDK</sequence>
<evidence type="ECO:0000256" key="1">
    <source>
        <dbReference type="SAM" id="Phobius"/>
    </source>
</evidence>
<dbReference type="Proteomes" id="UP001189756">
    <property type="component" value="Unassembled WGS sequence"/>
</dbReference>
<dbReference type="InterPro" id="IPR000866">
    <property type="entry name" value="AhpC/TSA"/>
</dbReference>
<comment type="caution">
    <text evidence="3">The sequence shown here is derived from an EMBL/GenBank/DDBJ whole genome shotgun (WGS) entry which is preliminary data.</text>
</comment>
<dbReference type="InterPro" id="IPR036249">
    <property type="entry name" value="Thioredoxin-like_sf"/>
</dbReference>
<proteinExistence type="predicted"/>
<dbReference type="Gene3D" id="3.40.30.10">
    <property type="entry name" value="Glutaredoxin"/>
    <property type="match status" value="1"/>
</dbReference>
<dbReference type="PROSITE" id="PS51352">
    <property type="entry name" value="THIOREDOXIN_2"/>
    <property type="match status" value="1"/>
</dbReference>
<dbReference type="SUPFAM" id="SSF52833">
    <property type="entry name" value="Thioredoxin-like"/>
    <property type="match status" value="1"/>
</dbReference>
<dbReference type="EMBL" id="CATZAZ010000011">
    <property type="protein sequence ID" value="CAJ0804018.1"/>
    <property type="molecule type" value="Genomic_DNA"/>
</dbReference>
<dbReference type="AlphaFoldDB" id="A0AAD2BY03"/>
<dbReference type="InterPro" id="IPR013766">
    <property type="entry name" value="Thioredoxin_domain"/>
</dbReference>
<gene>
    <name evidence="3" type="ORF">R77560_04004</name>
</gene>
<organism evidence="3 4">
    <name type="scientific">Ralstonia thomasii</name>
    <dbReference type="NCBI Taxonomy" id="3058596"/>
    <lineage>
        <taxon>Bacteria</taxon>
        <taxon>Pseudomonadati</taxon>
        <taxon>Pseudomonadota</taxon>
        <taxon>Betaproteobacteria</taxon>
        <taxon>Burkholderiales</taxon>
        <taxon>Burkholderiaceae</taxon>
        <taxon>Ralstonia</taxon>
    </lineage>
</organism>
<protein>
    <recommendedName>
        <fullName evidence="2">Thioredoxin domain-containing protein</fullName>
    </recommendedName>
</protein>
<dbReference type="GO" id="GO:0016491">
    <property type="term" value="F:oxidoreductase activity"/>
    <property type="evidence" value="ECO:0007669"/>
    <property type="project" value="InterPro"/>
</dbReference>
<name>A0AAD2BY03_9RALS</name>
<reference evidence="3" key="1">
    <citation type="submission" date="2023-07" db="EMBL/GenBank/DDBJ databases">
        <authorList>
            <person name="Peeters C."/>
        </authorList>
    </citation>
    <scope>NUCLEOTIDE SEQUENCE</scope>
    <source>
        <strain evidence="3">R-77560</strain>
    </source>
</reference>
<keyword evidence="1" id="KW-0472">Membrane</keyword>
<keyword evidence="1" id="KW-1133">Transmembrane helix</keyword>
<keyword evidence="1" id="KW-0812">Transmembrane</keyword>
<feature type="transmembrane region" description="Helical" evidence="1">
    <location>
        <begin position="21"/>
        <end position="41"/>
    </location>
</feature>
<evidence type="ECO:0000259" key="2">
    <source>
        <dbReference type="PROSITE" id="PS51352"/>
    </source>
</evidence>
<evidence type="ECO:0000313" key="3">
    <source>
        <dbReference type="EMBL" id="CAJ0804018.1"/>
    </source>
</evidence>
<dbReference type="Pfam" id="PF00578">
    <property type="entry name" value="AhpC-TSA"/>
    <property type="match status" value="1"/>
</dbReference>
<dbReference type="GO" id="GO:0016209">
    <property type="term" value="F:antioxidant activity"/>
    <property type="evidence" value="ECO:0007669"/>
    <property type="project" value="InterPro"/>
</dbReference>
<accession>A0AAD2BY03</accession>